<gene>
    <name evidence="1" type="primary">SKDI01G0040</name>
    <name evidence="1" type="ORF">SKDI_01G0040</name>
</gene>
<reference evidence="1" key="1">
    <citation type="submission" date="2022-10" db="EMBL/GenBank/DDBJ databases">
        <authorList>
            <person name="Byrne P K."/>
        </authorList>
    </citation>
    <scope>NUCLEOTIDE SEQUENCE</scope>
    <source>
        <strain evidence="1">IFO1802</strain>
    </source>
</reference>
<protein>
    <submittedName>
        <fullName evidence="1">Uncharacterized protein</fullName>
    </submittedName>
</protein>
<keyword evidence="2" id="KW-1185">Reference proteome</keyword>
<dbReference type="OrthoDB" id="4070809at2759"/>
<evidence type="ECO:0000313" key="2">
    <source>
        <dbReference type="Proteomes" id="UP001162087"/>
    </source>
</evidence>
<organism evidence="1 2">
    <name type="scientific">Saccharomyces kudriavzevii (strain ATCC MYA-4449 / AS 2.2408 / CBS 8840 / NBRC 1802 / NCYC 2889)</name>
    <name type="common">Yeast</name>
    <dbReference type="NCBI Taxonomy" id="226230"/>
    <lineage>
        <taxon>Eukaryota</taxon>
        <taxon>Fungi</taxon>
        <taxon>Dikarya</taxon>
        <taxon>Ascomycota</taxon>
        <taxon>Saccharomycotina</taxon>
        <taxon>Saccharomycetes</taxon>
        <taxon>Saccharomycetales</taxon>
        <taxon>Saccharomycetaceae</taxon>
        <taxon>Saccharomyces</taxon>
    </lineage>
</organism>
<sequence length="305" mass="35153">MRSYRNSYEPLIKTIEEDIYANNERKDLPTDFKFDTIARTGVLKPRVFKDDLIFRSKRSRDLFVNAKAPFKTFLSNGEGLPLFALRNKKTFIAVENRVGFLFYRYEILRDGDVPEGSDYKVKGKCGGYTLFKILFCTVTVKKSRYYTTSSKISHVLELDFGKKEEFRKITLVRCSGIRSVYVVESKMAIMKWIFTSNDKFDLNSSLFTIKAAIGCIPEVDDDIEDIPEFDWDSCPTIGCMCRTKGALFGLQPQRELKQCPQIFLGESGPPGYDEFSVCWQVKLRVCVSVLVNSLENIDYKDWVDD</sequence>
<dbReference type="EMBL" id="OX365896">
    <property type="protein sequence ID" value="CAI4054402.1"/>
    <property type="molecule type" value="Genomic_DNA"/>
</dbReference>
<dbReference type="Proteomes" id="UP001162087">
    <property type="component" value="Chromosome 1"/>
</dbReference>
<proteinExistence type="predicted"/>
<evidence type="ECO:0000313" key="1">
    <source>
        <dbReference type="EMBL" id="CAI4054402.1"/>
    </source>
</evidence>
<accession>A0AA35NP25</accession>
<name>A0AA35NP25_SACK1</name>